<dbReference type="Gene3D" id="1.10.10.1940">
    <property type="match status" value="1"/>
</dbReference>
<name>A0A914DYJ9_9BILA</name>
<dbReference type="AlphaFoldDB" id="A0A914DYJ9"/>
<dbReference type="WBParaSite" id="ACRNAN_scaffold45.g27352.t1">
    <property type="protein sequence ID" value="ACRNAN_scaffold45.g27352.t1"/>
    <property type="gene ID" value="ACRNAN_scaffold45.g27352"/>
</dbReference>
<comment type="caution">
    <text evidence="1">Lacks conserved residue(s) required for the propagation of feature annotation.</text>
</comment>
<protein>
    <submittedName>
        <fullName evidence="5">ShKT domain-containing protein</fullName>
    </submittedName>
</protein>
<dbReference type="Pfam" id="PF00188">
    <property type="entry name" value="CAP"/>
    <property type="match status" value="1"/>
</dbReference>
<dbReference type="SUPFAM" id="SSF55797">
    <property type="entry name" value="PR-1-like"/>
    <property type="match status" value="1"/>
</dbReference>
<dbReference type="PROSITE" id="PS01009">
    <property type="entry name" value="CRISP_1"/>
    <property type="match status" value="1"/>
</dbReference>
<dbReference type="InterPro" id="IPR035940">
    <property type="entry name" value="CAP_sf"/>
</dbReference>
<feature type="chain" id="PRO_5037134977" evidence="2">
    <location>
        <begin position="20"/>
        <end position="267"/>
    </location>
</feature>
<dbReference type="InterPro" id="IPR018244">
    <property type="entry name" value="Allrgn_V5/Tpx1_CS"/>
</dbReference>
<keyword evidence="4" id="KW-1185">Reference proteome</keyword>
<evidence type="ECO:0000313" key="5">
    <source>
        <dbReference type="WBParaSite" id="ACRNAN_scaffold45.g27352.t1"/>
    </source>
</evidence>
<dbReference type="GO" id="GO:0005576">
    <property type="term" value="C:extracellular region"/>
    <property type="evidence" value="ECO:0007669"/>
    <property type="project" value="InterPro"/>
</dbReference>
<feature type="signal peptide" evidence="2">
    <location>
        <begin position="1"/>
        <end position="19"/>
    </location>
</feature>
<feature type="domain" description="ShKT" evidence="3">
    <location>
        <begin position="227"/>
        <end position="267"/>
    </location>
</feature>
<dbReference type="InterPro" id="IPR003582">
    <property type="entry name" value="ShKT_dom"/>
</dbReference>
<dbReference type="PANTHER" id="PTHR10334">
    <property type="entry name" value="CYSTEINE-RICH SECRETORY PROTEIN-RELATED"/>
    <property type="match status" value="1"/>
</dbReference>
<evidence type="ECO:0000259" key="3">
    <source>
        <dbReference type="PROSITE" id="PS51670"/>
    </source>
</evidence>
<dbReference type="InterPro" id="IPR014044">
    <property type="entry name" value="CAP_dom"/>
</dbReference>
<dbReference type="SMART" id="SM00198">
    <property type="entry name" value="SCP"/>
    <property type="match status" value="1"/>
</dbReference>
<dbReference type="PRINTS" id="PR00838">
    <property type="entry name" value="V5ALLERGEN"/>
</dbReference>
<dbReference type="InterPro" id="IPR001283">
    <property type="entry name" value="CRISP-related"/>
</dbReference>
<proteinExistence type="predicted"/>
<dbReference type="PROSITE" id="PS51670">
    <property type="entry name" value="SHKT"/>
    <property type="match status" value="1"/>
</dbReference>
<evidence type="ECO:0000256" key="1">
    <source>
        <dbReference type="PROSITE-ProRule" id="PRU01005"/>
    </source>
</evidence>
<dbReference type="Gene3D" id="3.40.33.10">
    <property type="entry name" value="CAP"/>
    <property type="match status" value="1"/>
</dbReference>
<reference evidence="5" key="1">
    <citation type="submission" date="2022-11" db="UniProtKB">
        <authorList>
            <consortium name="WormBaseParasite"/>
        </authorList>
    </citation>
    <scope>IDENTIFICATION</scope>
</reference>
<sequence>MKIILLCLISACLAQAAHSICSYSTLTQDDRDSITNAHNNYRSILAKGQANLPNGQFAPPAANMYKVSYDCDLENIAQNYAEKCVFQHSSAGERDGAGENLFMSTGNIGNAAALQQSADAWWGELEQYGIAGFASNDTTFQSNMSSVGHFTQMAWANSTKIGCGVQWCPNNPMTIVVCNYKDAGNYINSPIYQVGNACASDSECTSVPQSTCDTSAGLCSSNYVPPCADNSPAYACNQWQAAGYCANTSPYYPYVAQQECRKTCASC</sequence>
<evidence type="ECO:0000256" key="2">
    <source>
        <dbReference type="SAM" id="SignalP"/>
    </source>
</evidence>
<keyword evidence="2" id="KW-0732">Signal</keyword>
<dbReference type="PRINTS" id="PR00837">
    <property type="entry name" value="V5TPXLIKE"/>
</dbReference>
<evidence type="ECO:0000313" key="4">
    <source>
        <dbReference type="Proteomes" id="UP000887540"/>
    </source>
</evidence>
<dbReference type="CDD" id="cd05380">
    <property type="entry name" value="CAP_euk"/>
    <property type="match status" value="1"/>
</dbReference>
<dbReference type="InterPro" id="IPR002413">
    <property type="entry name" value="V5_allergen-like"/>
</dbReference>
<organism evidence="4 5">
    <name type="scientific">Acrobeloides nanus</name>
    <dbReference type="NCBI Taxonomy" id="290746"/>
    <lineage>
        <taxon>Eukaryota</taxon>
        <taxon>Metazoa</taxon>
        <taxon>Ecdysozoa</taxon>
        <taxon>Nematoda</taxon>
        <taxon>Chromadorea</taxon>
        <taxon>Rhabditida</taxon>
        <taxon>Tylenchina</taxon>
        <taxon>Cephalobomorpha</taxon>
        <taxon>Cephaloboidea</taxon>
        <taxon>Cephalobidae</taxon>
        <taxon>Acrobeloides</taxon>
    </lineage>
</organism>
<accession>A0A914DYJ9</accession>
<dbReference type="Proteomes" id="UP000887540">
    <property type="component" value="Unplaced"/>
</dbReference>